<evidence type="ECO:0000313" key="4">
    <source>
        <dbReference type="EMBL" id="CAG7732449.1"/>
    </source>
</evidence>
<feature type="transmembrane region" description="Helical" evidence="1">
    <location>
        <begin position="328"/>
        <end position="351"/>
    </location>
</feature>
<keyword evidence="5" id="KW-1185">Reference proteome</keyword>
<feature type="transmembrane region" description="Helical" evidence="1">
    <location>
        <begin position="544"/>
        <end position="564"/>
    </location>
</feature>
<feature type="transmembrane region" description="Helical" evidence="1">
    <location>
        <begin position="371"/>
        <end position="392"/>
    </location>
</feature>
<feature type="transmembrane region" description="Helical" evidence="1">
    <location>
        <begin position="653"/>
        <end position="680"/>
    </location>
</feature>
<dbReference type="OrthoDB" id="118951at2759"/>
<keyword evidence="2" id="KW-0732">Signal</keyword>
<dbReference type="EMBL" id="CAJVCH010231683">
    <property type="protein sequence ID" value="CAG7732449.1"/>
    <property type="molecule type" value="Genomic_DNA"/>
</dbReference>
<evidence type="ECO:0000313" key="5">
    <source>
        <dbReference type="Proteomes" id="UP000708208"/>
    </source>
</evidence>
<keyword evidence="1" id="KW-0472">Membrane</keyword>
<dbReference type="PANTHER" id="PTHR11161">
    <property type="entry name" value="O-ACYLTRANSFERASE"/>
    <property type="match status" value="1"/>
</dbReference>
<comment type="caution">
    <text evidence="4">The sequence shown here is derived from an EMBL/GenBank/DDBJ whole genome shotgun (WGS) entry which is preliminary data.</text>
</comment>
<evidence type="ECO:0000256" key="1">
    <source>
        <dbReference type="SAM" id="Phobius"/>
    </source>
</evidence>
<dbReference type="InterPro" id="IPR052728">
    <property type="entry name" value="O2_lipid_transport_reg"/>
</dbReference>
<feature type="transmembrane region" description="Helical" evidence="1">
    <location>
        <begin position="584"/>
        <end position="608"/>
    </location>
</feature>
<evidence type="ECO:0000256" key="2">
    <source>
        <dbReference type="SAM" id="SignalP"/>
    </source>
</evidence>
<feature type="transmembrane region" description="Helical" evidence="1">
    <location>
        <begin position="507"/>
        <end position="524"/>
    </location>
</feature>
<gene>
    <name evidence="4" type="ORF">AFUS01_LOCUS20968</name>
</gene>
<dbReference type="PANTHER" id="PTHR11161:SF0">
    <property type="entry name" value="O-ACYLTRANSFERASE LIKE PROTEIN"/>
    <property type="match status" value="1"/>
</dbReference>
<feature type="domain" description="Acyltransferase 3" evidence="3">
    <location>
        <begin position="284"/>
        <end position="672"/>
    </location>
</feature>
<keyword evidence="1" id="KW-0812">Transmembrane</keyword>
<dbReference type="AlphaFoldDB" id="A0A8J2K6G2"/>
<feature type="transmembrane region" description="Helical" evidence="1">
    <location>
        <begin position="219"/>
        <end position="243"/>
    </location>
</feature>
<dbReference type="Proteomes" id="UP000708208">
    <property type="component" value="Unassembled WGS sequence"/>
</dbReference>
<feature type="chain" id="PRO_5035227473" description="Acyltransferase 3 domain-containing protein" evidence="2">
    <location>
        <begin position="26"/>
        <end position="704"/>
    </location>
</feature>
<dbReference type="GO" id="GO:0016747">
    <property type="term" value="F:acyltransferase activity, transferring groups other than amino-acyl groups"/>
    <property type="evidence" value="ECO:0007669"/>
    <property type="project" value="InterPro"/>
</dbReference>
<proteinExistence type="predicted"/>
<feature type="transmembrane region" description="Helical" evidence="1">
    <location>
        <begin position="436"/>
        <end position="456"/>
    </location>
</feature>
<accession>A0A8J2K6G2</accession>
<feature type="transmembrane region" description="Helical" evidence="1">
    <location>
        <begin position="288"/>
        <end position="308"/>
    </location>
</feature>
<organism evidence="4 5">
    <name type="scientific">Allacma fusca</name>
    <dbReference type="NCBI Taxonomy" id="39272"/>
    <lineage>
        <taxon>Eukaryota</taxon>
        <taxon>Metazoa</taxon>
        <taxon>Ecdysozoa</taxon>
        <taxon>Arthropoda</taxon>
        <taxon>Hexapoda</taxon>
        <taxon>Collembola</taxon>
        <taxon>Symphypleona</taxon>
        <taxon>Sminthuridae</taxon>
        <taxon>Allacma</taxon>
    </lineage>
</organism>
<protein>
    <recommendedName>
        <fullName evidence="3">Acyltransferase 3 domain-containing protein</fullName>
    </recommendedName>
</protein>
<reference evidence="4" key="1">
    <citation type="submission" date="2021-06" db="EMBL/GenBank/DDBJ databases">
        <authorList>
            <person name="Hodson N. C."/>
            <person name="Mongue J. A."/>
            <person name="Jaron S. K."/>
        </authorList>
    </citation>
    <scope>NUCLEOTIDE SEQUENCE</scope>
</reference>
<keyword evidence="1" id="KW-1133">Transmembrane helix</keyword>
<dbReference type="Pfam" id="PF01757">
    <property type="entry name" value="Acyl_transf_3"/>
    <property type="match status" value="1"/>
</dbReference>
<name>A0A8J2K6G2_9HEXA</name>
<dbReference type="InterPro" id="IPR002656">
    <property type="entry name" value="Acyl_transf_3_dom"/>
</dbReference>
<feature type="transmembrane region" description="Helical" evidence="1">
    <location>
        <begin position="463"/>
        <end position="480"/>
    </location>
</feature>
<evidence type="ECO:0000259" key="3">
    <source>
        <dbReference type="Pfam" id="PF01757"/>
    </source>
</evidence>
<feature type="transmembrane region" description="Helical" evidence="1">
    <location>
        <begin position="620"/>
        <end position="641"/>
    </location>
</feature>
<sequence length="704" mass="80082">MKKHYLIGFLNGLLILLITFPQVHSQASIDLTTQIFKKVEPHFNVFREKWQTLQDRKEDGGKNSMKNELNISNRLSTNLEQLLEMLREHRKSGRYKCWIQTEELAGYGFGGPIKGKYCISYLFPKPSLWTELGYIESQQSSANASTSNAEKSFELVIERIRSSKVLTPLPMIGNCLPASCSDKDVGDILNMVHDKLQSNYLGQVVMTCYENKNHLDNGAFFFVGILATVVILCAVGTFLDIYLSPMNRTFSNTSVGLRIILSFSFYTNTKQLLSTSNERGQLNCIHGIRFLGTAWTLLVHIFIFIWSPSTSNFMELSQLHKDWVMSPVLNAPVAVDTFFTLSGTLVAYFLLKELDKTGGILNYPLFVLDRLLRLLPTYLFTAGFAATVLPYLGSGPFWYVVEEESKACRRHWWHNILFINNFMSYEDTQMCNPTSWYLANDTQFYFLAPLLILPLWRKKEVGLALTGILGLISVIIPGIIKANKNLPPALTFGLDMKSYMVDIYHKPWTRFGTYIVGIFLGYLLHSNDKTPARFANLPNRVVRIGWITSTVAAFGILFGGAYYLDPDKQEAIYNSVHSAVYCGVHRVIWSMSVAWTIFACATGNGGLADTILSHKIFEPLARLTFGIYFSSYHVQMVYHYMQPHPFYYSKYNLFFLFFGHLGMCLLASYALTMLVTTPLTELAKIAFRRREKKLPPGRSTVKNE</sequence>
<feature type="signal peptide" evidence="2">
    <location>
        <begin position="1"/>
        <end position="25"/>
    </location>
</feature>